<evidence type="ECO:0000313" key="2">
    <source>
        <dbReference type="Proteomes" id="UP000474104"/>
    </source>
</evidence>
<dbReference type="Proteomes" id="UP000474104">
    <property type="component" value="Unassembled WGS sequence"/>
</dbReference>
<protein>
    <submittedName>
        <fullName evidence="1">Type II toxin-antitoxin system HicA family toxin</fullName>
    </submittedName>
</protein>
<proteinExistence type="predicted"/>
<name>A0A9X5C481_9FIRM</name>
<dbReference type="EMBL" id="VIRB01000001">
    <property type="protein sequence ID" value="NDO67235.1"/>
    <property type="molecule type" value="Genomic_DNA"/>
</dbReference>
<dbReference type="OrthoDB" id="129814at2"/>
<gene>
    <name evidence="1" type="ORF">FMM80_00190</name>
</gene>
<dbReference type="SUPFAM" id="SSF54786">
    <property type="entry name" value="YcfA/nrd intein domain"/>
    <property type="match status" value="1"/>
</dbReference>
<dbReference type="AlphaFoldDB" id="A0A9X5C481"/>
<dbReference type="RefSeq" id="WP_004068362.1">
    <property type="nucleotide sequence ID" value="NZ_CASCYM010000005.1"/>
</dbReference>
<reference evidence="1 2" key="1">
    <citation type="submission" date="2019-07" db="EMBL/GenBank/DDBJ databases">
        <title>Draft genome sequences of 15 bacterial species constituting the stable defined intestinal microbiota of the GM15 gnotobiotic mouse model.</title>
        <authorList>
            <person name="Elie C."/>
            <person name="Mathieu A."/>
            <person name="Saliou A."/>
            <person name="Darnaud M."/>
            <person name="Leulier F."/>
            <person name="Tamellini A."/>
        </authorList>
    </citation>
    <scope>NUCLEOTIDE SEQUENCE [LARGE SCALE GENOMIC DNA]</scope>
    <source>
        <strain evidence="2">ASF 502</strain>
    </source>
</reference>
<accession>A0A9X5C481</accession>
<sequence length="82" mass="9771">MSTIEKLYLSIVSGTQDKNTKFRDLQKLLDILGFECRIKGDHFIYSYGNLRENINIQPDSNMAKPYQVRQIRNFLQKYQIRL</sequence>
<organism evidence="1 2">
    <name type="scientific">Schaedlerella arabinosiphila</name>
    <dbReference type="NCBI Taxonomy" id="2044587"/>
    <lineage>
        <taxon>Bacteria</taxon>
        <taxon>Bacillati</taxon>
        <taxon>Bacillota</taxon>
        <taxon>Clostridia</taxon>
        <taxon>Lachnospirales</taxon>
        <taxon>Lachnospiraceae</taxon>
        <taxon>Schaedlerella</taxon>
    </lineage>
</organism>
<evidence type="ECO:0000313" key="1">
    <source>
        <dbReference type="EMBL" id="NDO67235.1"/>
    </source>
</evidence>
<comment type="caution">
    <text evidence="1">The sequence shown here is derived from an EMBL/GenBank/DDBJ whole genome shotgun (WGS) entry which is preliminary data.</text>
</comment>